<sequence length="66" mass="7791">MDELILATLDEVIKLLRQFRKELDETNERLNQIQPNEREIEIKIDPKVLGSAVYHDIYHDIQNGSE</sequence>
<gene>
    <name evidence="1" type="ORF">FYJ35_00030</name>
</gene>
<proteinExistence type="predicted"/>
<dbReference type="AlphaFoldDB" id="A0A6L5X3S5"/>
<keyword evidence="2" id="KW-1185">Reference proteome</keyword>
<name>A0A6L5X3S5_9FIRM</name>
<evidence type="ECO:0000313" key="1">
    <source>
        <dbReference type="EMBL" id="MSS13454.1"/>
    </source>
</evidence>
<comment type="caution">
    <text evidence="1">The sequence shown here is derived from an EMBL/GenBank/DDBJ whole genome shotgun (WGS) entry which is preliminary data.</text>
</comment>
<dbReference type="Proteomes" id="UP000481852">
    <property type="component" value="Unassembled WGS sequence"/>
</dbReference>
<dbReference type="RefSeq" id="WP_154521315.1">
    <property type="nucleotide sequence ID" value="NZ_VULZ01000001.1"/>
</dbReference>
<organism evidence="1 2">
    <name type="scientific">Porcincola intestinalis</name>
    <dbReference type="NCBI Taxonomy" id="2606632"/>
    <lineage>
        <taxon>Bacteria</taxon>
        <taxon>Bacillati</taxon>
        <taxon>Bacillota</taxon>
        <taxon>Clostridia</taxon>
        <taxon>Lachnospirales</taxon>
        <taxon>Lachnospiraceae</taxon>
        <taxon>Porcincola</taxon>
    </lineage>
</organism>
<evidence type="ECO:0000313" key="2">
    <source>
        <dbReference type="Proteomes" id="UP000481852"/>
    </source>
</evidence>
<accession>A0A6L5X3S5</accession>
<reference evidence="1 2" key="1">
    <citation type="submission" date="2019-08" db="EMBL/GenBank/DDBJ databases">
        <title>In-depth cultivation of the pig gut microbiome towards novel bacterial diversity and tailored functional studies.</title>
        <authorList>
            <person name="Wylensek D."/>
            <person name="Hitch T.C.A."/>
            <person name="Clavel T."/>
        </authorList>
    </citation>
    <scope>NUCLEOTIDE SEQUENCE [LARGE SCALE GENOMIC DNA]</scope>
    <source>
        <strain evidence="1 2">Oil+RF-744-WCA-WT-11</strain>
    </source>
</reference>
<dbReference type="EMBL" id="VULZ01000001">
    <property type="protein sequence ID" value="MSS13454.1"/>
    <property type="molecule type" value="Genomic_DNA"/>
</dbReference>
<protein>
    <submittedName>
        <fullName evidence="1">Uncharacterized protein</fullName>
    </submittedName>
</protein>